<dbReference type="InterPro" id="IPR001734">
    <property type="entry name" value="Na/solute_symporter"/>
</dbReference>
<dbReference type="InterPro" id="IPR038377">
    <property type="entry name" value="Na/Glc_symporter_sf"/>
</dbReference>
<name>A0AAN7DCX6_9FUNG</name>
<feature type="transmembrane region" description="Helical" evidence="8">
    <location>
        <begin position="604"/>
        <end position="626"/>
    </location>
</feature>
<feature type="transmembrane region" description="Helical" evidence="8">
    <location>
        <begin position="443"/>
        <end position="463"/>
    </location>
</feature>
<comment type="similarity">
    <text evidence="2 7">Belongs to the sodium:solute symporter (SSF) (TC 2.A.21) family.</text>
</comment>
<proteinExistence type="inferred from homology"/>
<dbReference type="GO" id="GO:0005886">
    <property type="term" value="C:plasma membrane"/>
    <property type="evidence" value="ECO:0007669"/>
    <property type="project" value="TreeGrafter"/>
</dbReference>
<protein>
    <recommendedName>
        <fullName evidence="11">Urea active transporter</fullName>
    </recommendedName>
</protein>
<dbReference type="GO" id="GO:0015606">
    <property type="term" value="F:spermidine transmembrane transporter activity"/>
    <property type="evidence" value="ECO:0007669"/>
    <property type="project" value="UniProtKB-ARBA"/>
</dbReference>
<dbReference type="AlphaFoldDB" id="A0AAN7DCX6"/>
<evidence type="ECO:0000256" key="6">
    <source>
        <dbReference type="ARBA" id="ARBA00023136"/>
    </source>
</evidence>
<dbReference type="EMBL" id="JASEJX010000015">
    <property type="protein sequence ID" value="KAK4514632.1"/>
    <property type="molecule type" value="Genomic_DNA"/>
</dbReference>
<reference evidence="9 10" key="1">
    <citation type="submission" date="2022-11" db="EMBL/GenBank/DDBJ databases">
        <title>Mucor velutinosus strain NIH1002 WGS.</title>
        <authorList>
            <person name="Subramanian P."/>
            <person name="Mullikin J.C."/>
            <person name="Segre J.A."/>
            <person name="Zelazny A.M."/>
        </authorList>
    </citation>
    <scope>NUCLEOTIDE SEQUENCE [LARGE SCALE GENOMIC DNA]</scope>
    <source>
        <strain evidence="9 10">NIH1002</strain>
    </source>
</reference>
<gene>
    <name evidence="9" type="ORF">ATC70_002233</name>
</gene>
<feature type="transmembrane region" description="Helical" evidence="8">
    <location>
        <begin position="53"/>
        <end position="74"/>
    </location>
</feature>
<evidence type="ECO:0000256" key="2">
    <source>
        <dbReference type="ARBA" id="ARBA00006434"/>
    </source>
</evidence>
<feature type="transmembrane region" description="Helical" evidence="8">
    <location>
        <begin position="250"/>
        <end position="272"/>
    </location>
</feature>
<feature type="transmembrane region" description="Helical" evidence="8">
    <location>
        <begin position="86"/>
        <end position="106"/>
    </location>
</feature>
<keyword evidence="4 8" id="KW-0812">Transmembrane</keyword>
<evidence type="ECO:0000256" key="1">
    <source>
        <dbReference type="ARBA" id="ARBA00004141"/>
    </source>
</evidence>
<dbReference type="Gene3D" id="1.20.1730.10">
    <property type="entry name" value="Sodium/glucose cotransporter"/>
    <property type="match status" value="1"/>
</dbReference>
<feature type="transmembrane region" description="Helical" evidence="8">
    <location>
        <begin position="414"/>
        <end position="436"/>
    </location>
</feature>
<comment type="subcellular location">
    <subcellularLocation>
        <location evidence="1">Membrane</location>
        <topology evidence="1">Multi-pass membrane protein</topology>
    </subcellularLocation>
</comment>
<feature type="transmembrane region" description="Helical" evidence="8">
    <location>
        <begin position="127"/>
        <end position="149"/>
    </location>
</feature>
<feature type="transmembrane region" description="Helical" evidence="8">
    <location>
        <begin position="338"/>
        <end position="366"/>
    </location>
</feature>
<evidence type="ECO:0000256" key="3">
    <source>
        <dbReference type="ARBA" id="ARBA00022448"/>
    </source>
</evidence>
<dbReference type="PROSITE" id="PS50283">
    <property type="entry name" value="NA_SOLUT_SYMP_3"/>
    <property type="match status" value="1"/>
</dbReference>
<feature type="transmembrane region" description="Helical" evidence="8">
    <location>
        <begin position="387"/>
        <end position="408"/>
    </location>
</feature>
<dbReference type="InterPro" id="IPR031155">
    <property type="entry name" value="DUR"/>
</dbReference>
<keyword evidence="3" id="KW-0813">Transport</keyword>
<evidence type="ECO:0000256" key="5">
    <source>
        <dbReference type="ARBA" id="ARBA00022989"/>
    </source>
</evidence>
<dbReference type="PANTHER" id="PTHR46154:SF4">
    <property type="entry name" value="UREA ACTIVE TRANSPORTER"/>
    <property type="match status" value="1"/>
</dbReference>
<comment type="caution">
    <text evidence="9">The sequence shown here is derived from an EMBL/GenBank/DDBJ whole genome shotgun (WGS) entry which is preliminary data.</text>
</comment>
<accession>A0AAN7DCX6</accession>
<feature type="transmembrane region" description="Helical" evidence="8">
    <location>
        <begin position="12"/>
        <end position="32"/>
    </location>
</feature>
<feature type="transmembrane region" description="Helical" evidence="8">
    <location>
        <begin position="284"/>
        <end position="308"/>
    </location>
</feature>
<feature type="transmembrane region" description="Helical" evidence="8">
    <location>
        <begin position="195"/>
        <end position="212"/>
    </location>
</feature>
<evidence type="ECO:0000256" key="8">
    <source>
        <dbReference type="SAM" id="Phobius"/>
    </source>
</evidence>
<feature type="transmembrane region" description="Helical" evidence="8">
    <location>
        <begin position="161"/>
        <end position="183"/>
    </location>
</feature>
<keyword evidence="10" id="KW-1185">Reference proteome</keyword>
<evidence type="ECO:0000313" key="10">
    <source>
        <dbReference type="Proteomes" id="UP001304243"/>
    </source>
</evidence>
<sequence length="676" mass="73272">MAILDQGAGYGVVLGFGALFAAMMTGITYLCQRYLKEVQTSEMYMTAQRTVKTGLVASAIVSSWTWAATLLTSTEVAYKYGVSGPIWYASGAVVQVLLFAVLAIELKKKAPSAHTFLEVVLARYGKGAHIVYLTFSMITNIIVTAMLLLGGSAVVNYLTGMHTIAVCFLLPLGVIVYTLFGGIKATFMSDYSHTVVIFIIIISFVFTVYGSSPKIGSIGTMYDLLVAASDRNPIADNEQGSLVTMSSLQALIFGIINIVGNFGTVFVDNAYWQRAIAAHPQYAVKAYLIGGLSWFAIPFTLATTMGLAGRALDIDLTPFAISQGLVLPDVAVALLGKAGGFACLVLVFMAVTSASSAELIAVSSVLTYDIYRTYIRPEAKGKEVVRFSHICVIGFGILMGVLAVLLNLTGINLGYLYTLMGVLISSAVVPLTLTLLWSKQSKLAAIVSPIFGFCAAVSTWLAVTKSMYGTITIETTSQNMPMMSGNLVALISPIFVTVIISLIKPDNFNFDATRQIEVVDDTDVSTQVAGDFHEANNEVSPHANAAAAAHNEKMVNTQEEIESMNKSSRFAKISSLTLSLILFVLWPLPMFFSKYVFSKSFFTGWVVVSIIWVFISTFAVGIYPIYEARHTIASMAREMWRDITGKRVPNLPTTNENVMISEENIVVYNAEKKDTM</sequence>
<keyword evidence="5 8" id="KW-1133">Transmembrane helix</keyword>
<dbReference type="NCBIfam" id="TIGR00813">
    <property type="entry name" value="sss"/>
    <property type="match status" value="1"/>
</dbReference>
<dbReference type="CDD" id="cd11476">
    <property type="entry name" value="SLC5sbd_DUR3"/>
    <property type="match status" value="1"/>
</dbReference>
<dbReference type="GeneID" id="89945935"/>
<dbReference type="RefSeq" id="XP_064681298.1">
    <property type="nucleotide sequence ID" value="XM_064821612.1"/>
</dbReference>
<evidence type="ECO:0008006" key="11">
    <source>
        <dbReference type="Google" id="ProtNLM"/>
    </source>
</evidence>
<dbReference type="GO" id="GO:0015204">
    <property type="term" value="F:urea transmembrane transporter activity"/>
    <property type="evidence" value="ECO:0007669"/>
    <property type="project" value="InterPro"/>
</dbReference>
<evidence type="ECO:0000256" key="7">
    <source>
        <dbReference type="RuleBase" id="RU362091"/>
    </source>
</evidence>
<evidence type="ECO:0000313" key="9">
    <source>
        <dbReference type="EMBL" id="KAK4514632.1"/>
    </source>
</evidence>
<evidence type="ECO:0000256" key="4">
    <source>
        <dbReference type="ARBA" id="ARBA00022692"/>
    </source>
</evidence>
<dbReference type="PANTHER" id="PTHR46154">
    <property type="match status" value="1"/>
</dbReference>
<keyword evidence="6 8" id="KW-0472">Membrane</keyword>
<feature type="transmembrane region" description="Helical" evidence="8">
    <location>
        <begin position="573"/>
        <end position="592"/>
    </location>
</feature>
<dbReference type="Pfam" id="PF00474">
    <property type="entry name" value="SSF"/>
    <property type="match status" value="1"/>
</dbReference>
<dbReference type="FunFam" id="1.20.1730.10:FF:000006">
    <property type="entry name" value="Urea active transporter"/>
    <property type="match status" value="1"/>
</dbReference>
<dbReference type="Proteomes" id="UP001304243">
    <property type="component" value="Unassembled WGS sequence"/>
</dbReference>
<organism evidence="9 10">
    <name type="scientific">Mucor velutinosus</name>
    <dbReference type="NCBI Taxonomy" id="708070"/>
    <lineage>
        <taxon>Eukaryota</taxon>
        <taxon>Fungi</taxon>
        <taxon>Fungi incertae sedis</taxon>
        <taxon>Mucoromycota</taxon>
        <taxon>Mucoromycotina</taxon>
        <taxon>Mucoromycetes</taxon>
        <taxon>Mucorales</taxon>
        <taxon>Mucorineae</taxon>
        <taxon>Mucoraceae</taxon>
        <taxon>Mucor</taxon>
    </lineage>
</organism>
<feature type="transmembrane region" description="Helical" evidence="8">
    <location>
        <begin position="483"/>
        <end position="503"/>
    </location>
</feature>